<keyword evidence="3" id="KW-1185">Reference proteome</keyword>
<comment type="caution">
    <text evidence="2">The sequence shown here is derived from an EMBL/GenBank/DDBJ whole genome shotgun (WGS) entry which is preliminary data.</text>
</comment>
<dbReference type="AlphaFoldDB" id="A0A212DIA3"/>
<reference evidence="2 3" key="1">
    <citation type="journal article" date="2018" name="Mol. Genet. Genomics">
        <title>The red deer Cervus elaphus genome CerEla1.0: sequencing, annotating, genes, and chromosomes.</title>
        <authorList>
            <person name="Bana N.A."/>
            <person name="Nyiri A."/>
            <person name="Nagy J."/>
            <person name="Frank K."/>
            <person name="Nagy T."/>
            <person name="Steger V."/>
            <person name="Schiller M."/>
            <person name="Lakatos P."/>
            <person name="Sugar L."/>
            <person name="Horn P."/>
            <person name="Barta E."/>
            <person name="Orosz L."/>
        </authorList>
    </citation>
    <scope>NUCLEOTIDE SEQUENCE [LARGE SCALE GENOMIC DNA]</scope>
    <source>
        <strain evidence="2">Hungarian</strain>
    </source>
</reference>
<evidence type="ECO:0000256" key="1">
    <source>
        <dbReference type="SAM" id="MobiDB-lite"/>
    </source>
</evidence>
<sequence length="139" mass="16032">MAVVIMTGNKAWHYYFYAYYYYHYWDFHPHHVHSEFESFAENHFTELQSVQPPQLQQLYRHMELEQMHVLDTPMAPPHASLGPHQVRACRAARPGPAPAVRRALRRKLTQALTQPGFLPHSANGGRSPNGCLLTPRLTS</sequence>
<proteinExistence type="predicted"/>
<dbReference type="OrthoDB" id="10043646at2759"/>
<evidence type="ECO:0000313" key="3">
    <source>
        <dbReference type="Proteomes" id="UP000242450"/>
    </source>
</evidence>
<gene>
    <name evidence="2" type="ORF">Celaphus_00009378</name>
</gene>
<name>A0A212DIA3_CEREH</name>
<dbReference type="Proteomes" id="UP000242450">
    <property type="component" value="Chromosome 1"/>
</dbReference>
<accession>A0A212DIA3</accession>
<evidence type="ECO:0000313" key="2">
    <source>
        <dbReference type="EMBL" id="OWK18006.1"/>
    </source>
</evidence>
<protein>
    <submittedName>
        <fullName evidence="2">SPI1</fullName>
    </submittedName>
</protein>
<organism evidence="2 3">
    <name type="scientific">Cervus elaphus hippelaphus</name>
    <name type="common">European red deer</name>
    <dbReference type="NCBI Taxonomy" id="46360"/>
    <lineage>
        <taxon>Eukaryota</taxon>
        <taxon>Metazoa</taxon>
        <taxon>Chordata</taxon>
        <taxon>Craniata</taxon>
        <taxon>Vertebrata</taxon>
        <taxon>Euteleostomi</taxon>
        <taxon>Mammalia</taxon>
        <taxon>Eutheria</taxon>
        <taxon>Laurasiatheria</taxon>
        <taxon>Artiodactyla</taxon>
        <taxon>Ruminantia</taxon>
        <taxon>Pecora</taxon>
        <taxon>Cervidae</taxon>
        <taxon>Cervinae</taxon>
        <taxon>Cervus</taxon>
    </lineage>
</organism>
<dbReference type="EMBL" id="MKHE01000001">
    <property type="protein sequence ID" value="OWK18006.1"/>
    <property type="molecule type" value="Genomic_DNA"/>
</dbReference>
<feature type="region of interest" description="Disordered" evidence="1">
    <location>
        <begin position="115"/>
        <end position="139"/>
    </location>
</feature>